<reference evidence="2 3" key="1">
    <citation type="submission" date="2019-02" db="EMBL/GenBank/DDBJ databases">
        <title>Genome sequencing of the rare red list fungi Phellinidium pouzarii.</title>
        <authorList>
            <person name="Buettner E."/>
            <person name="Kellner H."/>
        </authorList>
    </citation>
    <scope>NUCLEOTIDE SEQUENCE [LARGE SCALE GENOMIC DNA]</scope>
    <source>
        <strain evidence="2 3">DSM 108285</strain>
    </source>
</reference>
<evidence type="ECO:0000313" key="3">
    <source>
        <dbReference type="Proteomes" id="UP000308199"/>
    </source>
</evidence>
<sequence>MSDELAQEDEDAEDYDLEALESRTRVREEEDDDGATLVNSYRAPASMVGEDDVVFEIGDQDLSDDEEPKSADKRHTMQHREEHGDDIERQGLMNGDSRRDRNE</sequence>
<feature type="region of interest" description="Disordered" evidence="1">
    <location>
        <begin position="1"/>
        <end position="103"/>
    </location>
</feature>
<organism evidence="2 3">
    <name type="scientific">Phellinidium pouzarii</name>
    <dbReference type="NCBI Taxonomy" id="167371"/>
    <lineage>
        <taxon>Eukaryota</taxon>
        <taxon>Fungi</taxon>
        <taxon>Dikarya</taxon>
        <taxon>Basidiomycota</taxon>
        <taxon>Agaricomycotina</taxon>
        <taxon>Agaricomycetes</taxon>
        <taxon>Hymenochaetales</taxon>
        <taxon>Hymenochaetaceae</taxon>
        <taxon>Phellinidium</taxon>
    </lineage>
</organism>
<evidence type="ECO:0000256" key="1">
    <source>
        <dbReference type="SAM" id="MobiDB-lite"/>
    </source>
</evidence>
<feature type="compositionally biased region" description="Basic and acidic residues" evidence="1">
    <location>
        <begin position="68"/>
        <end position="89"/>
    </location>
</feature>
<dbReference type="AlphaFoldDB" id="A0A4S4L740"/>
<dbReference type="Proteomes" id="UP000308199">
    <property type="component" value="Unassembled WGS sequence"/>
</dbReference>
<feature type="compositionally biased region" description="Acidic residues" evidence="1">
    <location>
        <begin position="49"/>
        <end position="67"/>
    </location>
</feature>
<accession>A0A4S4L740</accession>
<dbReference type="EMBL" id="SGPK01000147">
    <property type="protein sequence ID" value="THH07356.1"/>
    <property type="molecule type" value="Genomic_DNA"/>
</dbReference>
<name>A0A4S4L740_9AGAM</name>
<evidence type="ECO:0000313" key="2">
    <source>
        <dbReference type="EMBL" id="THH07356.1"/>
    </source>
</evidence>
<comment type="caution">
    <text evidence="2">The sequence shown here is derived from an EMBL/GenBank/DDBJ whole genome shotgun (WGS) entry which is preliminary data.</text>
</comment>
<dbReference type="OrthoDB" id="2681940at2759"/>
<gene>
    <name evidence="2" type="ORF">EW145_g3439</name>
</gene>
<feature type="compositionally biased region" description="Acidic residues" evidence="1">
    <location>
        <begin position="1"/>
        <end position="19"/>
    </location>
</feature>
<proteinExistence type="predicted"/>
<keyword evidence="3" id="KW-1185">Reference proteome</keyword>
<protein>
    <submittedName>
        <fullName evidence="2">Uncharacterized protein</fullName>
    </submittedName>
</protein>